<name>A0ABN7P491_TIMPD</name>
<feature type="coiled-coil region" evidence="1">
    <location>
        <begin position="107"/>
        <end position="141"/>
    </location>
</feature>
<dbReference type="Proteomes" id="UP001153148">
    <property type="component" value="Unassembled WGS sequence"/>
</dbReference>
<feature type="coiled-coil region" evidence="1">
    <location>
        <begin position="21"/>
        <end position="74"/>
    </location>
</feature>
<reference evidence="2" key="1">
    <citation type="submission" date="2021-03" db="EMBL/GenBank/DDBJ databases">
        <authorList>
            <person name="Tran Van P."/>
        </authorList>
    </citation>
    <scope>NUCLEOTIDE SEQUENCE</scope>
</reference>
<sequence>MNVRHGFVRRNTRAREKEGHLAHLQRLEEELDVQVAQVEEQAREEARSRFEAEKRNLEDRLETETAELQAHLRLFQKMNLILSRGKEKGQDQQIEIATENLELRTALSETRTNMAMLRSEMAHLRSEYEEKTRMLDSQQERVVAYMHQNSQVHQQLQMLQ</sequence>
<proteinExistence type="predicted"/>
<gene>
    <name evidence="2" type="ORF">TPAB3V08_LOCUS9498</name>
</gene>
<keyword evidence="3" id="KW-1185">Reference proteome</keyword>
<comment type="caution">
    <text evidence="2">The sequence shown here is derived from an EMBL/GenBank/DDBJ whole genome shotgun (WGS) entry which is preliminary data.</text>
</comment>
<protein>
    <submittedName>
        <fullName evidence="2">Uncharacterized protein</fullName>
    </submittedName>
</protein>
<evidence type="ECO:0000313" key="3">
    <source>
        <dbReference type="Proteomes" id="UP001153148"/>
    </source>
</evidence>
<organism evidence="2 3">
    <name type="scientific">Timema podura</name>
    <name type="common">Walking stick</name>
    <dbReference type="NCBI Taxonomy" id="61482"/>
    <lineage>
        <taxon>Eukaryota</taxon>
        <taxon>Metazoa</taxon>
        <taxon>Ecdysozoa</taxon>
        <taxon>Arthropoda</taxon>
        <taxon>Hexapoda</taxon>
        <taxon>Insecta</taxon>
        <taxon>Pterygota</taxon>
        <taxon>Neoptera</taxon>
        <taxon>Polyneoptera</taxon>
        <taxon>Phasmatodea</taxon>
        <taxon>Timematodea</taxon>
        <taxon>Timematoidea</taxon>
        <taxon>Timematidae</taxon>
        <taxon>Timema</taxon>
    </lineage>
</organism>
<dbReference type="EMBL" id="CAJPIN010020910">
    <property type="protein sequence ID" value="CAG2062547.1"/>
    <property type="molecule type" value="Genomic_DNA"/>
</dbReference>
<keyword evidence="1" id="KW-0175">Coiled coil</keyword>
<evidence type="ECO:0000313" key="2">
    <source>
        <dbReference type="EMBL" id="CAG2062547.1"/>
    </source>
</evidence>
<evidence type="ECO:0000256" key="1">
    <source>
        <dbReference type="SAM" id="Coils"/>
    </source>
</evidence>
<accession>A0ABN7P491</accession>